<keyword evidence="2" id="KW-0862">Zinc</keyword>
<comment type="caution">
    <text evidence="7">The sequence shown here is derived from an EMBL/GenBank/DDBJ whole genome shotgun (WGS) entry which is preliminary data.</text>
</comment>
<evidence type="ECO:0000313" key="8">
    <source>
        <dbReference type="Proteomes" id="UP001583177"/>
    </source>
</evidence>
<accession>A0ABR3X344</accession>
<dbReference type="InterPro" id="IPR021858">
    <property type="entry name" value="Fun_TF"/>
</dbReference>
<evidence type="ECO:0000313" key="7">
    <source>
        <dbReference type="EMBL" id="KAL1870179.1"/>
    </source>
</evidence>
<evidence type="ECO:0000256" key="2">
    <source>
        <dbReference type="ARBA" id="ARBA00022833"/>
    </source>
</evidence>
<protein>
    <recommendedName>
        <fullName evidence="9">Acriflavine sensitivity control protein acr-2</fullName>
    </recommendedName>
</protein>
<proteinExistence type="predicted"/>
<reference evidence="7 8" key="1">
    <citation type="journal article" date="2024" name="IMA Fungus">
        <title>IMA Genome - F19 : A genome assembly and annotation guide to empower mycologists, including annotated draft genome sequences of Ceratocystis pirilliformis, Diaporthe australafricana, Fusarium ophioides, Paecilomyces lecythidis, and Sporothrix stenoceras.</title>
        <authorList>
            <person name="Aylward J."/>
            <person name="Wilson A.M."/>
            <person name="Visagie C.M."/>
            <person name="Spraker J."/>
            <person name="Barnes I."/>
            <person name="Buitendag C."/>
            <person name="Ceriani C."/>
            <person name="Del Mar Angel L."/>
            <person name="du Plessis D."/>
            <person name="Fuchs T."/>
            <person name="Gasser K."/>
            <person name="Kramer D."/>
            <person name="Li W."/>
            <person name="Munsamy K."/>
            <person name="Piso A."/>
            <person name="Price J.L."/>
            <person name="Sonnekus B."/>
            <person name="Thomas C."/>
            <person name="van der Nest A."/>
            <person name="van Dijk A."/>
            <person name="van Heerden A."/>
            <person name="van Vuuren N."/>
            <person name="Yilmaz N."/>
            <person name="Duong T.A."/>
            <person name="van der Merwe N.A."/>
            <person name="Wingfield M.J."/>
            <person name="Wingfield B.D."/>
        </authorList>
    </citation>
    <scope>NUCLEOTIDE SEQUENCE [LARGE SCALE GENOMIC DNA]</scope>
    <source>
        <strain evidence="7 8">CMW 18300</strain>
    </source>
</reference>
<name>A0ABR3X344_9PEZI</name>
<evidence type="ECO:0000256" key="5">
    <source>
        <dbReference type="ARBA" id="ARBA00023163"/>
    </source>
</evidence>
<sequence length="359" mass="39875">MISLLGSFDYIREITLATSAAHMVTMRRTYGLPYEKELVDTLTTRGQAYRLLRRALDNLAAIDKPVAMVAVVFFINIDLIESGRGSWKTHVEAAGKLLKSIHAMEIRKQIPPTVAKLADIVVADCITYHVLGSTFSSSRDTALSAFDSIDITTVLQRAAAFSYGCYPPMMLEILSRASHLSSGDISMARSLIDELRGIDFRSWVYSIQGLSPKDDLEARVAVANAHRAAACLYILLAVPDLEYDSHADQRITADAQAQEVINLLATVPMEHALAKGLIWPTFMVGAQSDDAEERQWCLARMKNIWLSNPFICPWGYIQSAMTMMQRVWETKDAKPKNVGHAGMNWLQDLKATSNHALIV</sequence>
<keyword evidence="3" id="KW-0805">Transcription regulation</keyword>
<gene>
    <name evidence="7" type="ORF">Daus18300_005243</name>
</gene>
<evidence type="ECO:0000256" key="6">
    <source>
        <dbReference type="ARBA" id="ARBA00023242"/>
    </source>
</evidence>
<evidence type="ECO:0000256" key="1">
    <source>
        <dbReference type="ARBA" id="ARBA00004123"/>
    </source>
</evidence>
<keyword evidence="6" id="KW-0539">Nucleus</keyword>
<keyword evidence="8" id="KW-1185">Reference proteome</keyword>
<dbReference type="EMBL" id="JAWRVE010000038">
    <property type="protein sequence ID" value="KAL1870179.1"/>
    <property type="molecule type" value="Genomic_DNA"/>
</dbReference>
<dbReference type="PANTHER" id="PTHR37534">
    <property type="entry name" value="TRANSCRIPTIONAL ACTIVATOR PROTEIN UGA3"/>
    <property type="match status" value="1"/>
</dbReference>
<keyword evidence="5" id="KW-0804">Transcription</keyword>
<organism evidence="7 8">
    <name type="scientific">Diaporthe australafricana</name>
    <dbReference type="NCBI Taxonomy" id="127596"/>
    <lineage>
        <taxon>Eukaryota</taxon>
        <taxon>Fungi</taxon>
        <taxon>Dikarya</taxon>
        <taxon>Ascomycota</taxon>
        <taxon>Pezizomycotina</taxon>
        <taxon>Sordariomycetes</taxon>
        <taxon>Sordariomycetidae</taxon>
        <taxon>Diaporthales</taxon>
        <taxon>Diaporthaceae</taxon>
        <taxon>Diaporthe</taxon>
    </lineage>
</organism>
<evidence type="ECO:0000256" key="3">
    <source>
        <dbReference type="ARBA" id="ARBA00023015"/>
    </source>
</evidence>
<evidence type="ECO:0000256" key="4">
    <source>
        <dbReference type="ARBA" id="ARBA00023125"/>
    </source>
</evidence>
<comment type="subcellular location">
    <subcellularLocation>
        <location evidence="1">Nucleus</location>
    </subcellularLocation>
</comment>
<dbReference type="Proteomes" id="UP001583177">
    <property type="component" value="Unassembled WGS sequence"/>
</dbReference>
<evidence type="ECO:0008006" key="9">
    <source>
        <dbReference type="Google" id="ProtNLM"/>
    </source>
</evidence>
<dbReference type="PANTHER" id="PTHR37534:SF51">
    <property type="entry name" value="ACRIFLAVINE SENSITIVITY CONTROL PROTEIN ACR-2"/>
    <property type="match status" value="1"/>
</dbReference>
<dbReference type="Pfam" id="PF11951">
    <property type="entry name" value="Fungal_trans_2"/>
    <property type="match status" value="1"/>
</dbReference>
<keyword evidence="4" id="KW-0238">DNA-binding</keyword>